<evidence type="ECO:0000313" key="1">
    <source>
        <dbReference type="EMBL" id="KAJ4704375.1"/>
    </source>
</evidence>
<name>A0ACC1WYW1_MELAZ</name>
<evidence type="ECO:0000313" key="2">
    <source>
        <dbReference type="Proteomes" id="UP001164539"/>
    </source>
</evidence>
<organism evidence="1 2">
    <name type="scientific">Melia azedarach</name>
    <name type="common">Chinaberry tree</name>
    <dbReference type="NCBI Taxonomy" id="155640"/>
    <lineage>
        <taxon>Eukaryota</taxon>
        <taxon>Viridiplantae</taxon>
        <taxon>Streptophyta</taxon>
        <taxon>Embryophyta</taxon>
        <taxon>Tracheophyta</taxon>
        <taxon>Spermatophyta</taxon>
        <taxon>Magnoliopsida</taxon>
        <taxon>eudicotyledons</taxon>
        <taxon>Gunneridae</taxon>
        <taxon>Pentapetalae</taxon>
        <taxon>rosids</taxon>
        <taxon>malvids</taxon>
        <taxon>Sapindales</taxon>
        <taxon>Meliaceae</taxon>
        <taxon>Melia</taxon>
    </lineage>
</organism>
<sequence>MENSGLTTSTLASSQLRALVHRRSVSDSIALMRDPYFINMGNVGDDFSLEENLESYNSGDQNHHFNFSIGIYPSENNYDVRCLDPKRVKRLLANRASAQRSRLRRLEYIDKLKKEIDIEEARLSALSPQISHYETQYKLLKMKNYEMKEKVEALENAKAAKEAEFQALMEERVALALSYQMQQKGK</sequence>
<protein>
    <submittedName>
        <fullName evidence="1">Basic-leucine zipper transcription factor family protein</fullName>
    </submittedName>
</protein>
<reference evidence="1 2" key="1">
    <citation type="journal article" date="2023" name="Science">
        <title>Complex scaffold remodeling in plant triterpene biosynthesis.</title>
        <authorList>
            <person name="De La Pena R."/>
            <person name="Hodgson H."/>
            <person name="Liu J.C."/>
            <person name="Stephenson M.J."/>
            <person name="Martin A.C."/>
            <person name="Owen C."/>
            <person name="Harkess A."/>
            <person name="Leebens-Mack J."/>
            <person name="Jimenez L.E."/>
            <person name="Osbourn A."/>
            <person name="Sattely E.S."/>
        </authorList>
    </citation>
    <scope>NUCLEOTIDE SEQUENCE [LARGE SCALE GENOMIC DNA]</scope>
    <source>
        <strain evidence="2">cv. JPN11</strain>
        <tissue evidence="1">Leaf</tissue>
    </source>
</reference>
<keyword evidence="2" id="KW-1185">Reference proteome</keyword>
<dbReference type="EMBL" id="CM051405">
    <property type="protein sequence ID" value="KAJ4704375.1"/>
    <property type="molecule type" value="Genomic_DNA"/>
</dbReference>
<proteinExistence type="predicted"/>
<dbReference type="Proteomes" id="UP001164539">
    <property type="component" value="Chromosome 12"/>
</dbReference>
<accession>A0ACC1WYW1</accession>
<gene>
    <name evidence="1" type="ORF">OWV82_021296</name>
</gene>
<comment type="caution">
    <text evidence="1">The sequence shown here is derived from an EMBL/GenBank/DDBJ whole genome shotgun (WGS) entry which is preliminary data.</text>
</comment>